<keyword evidence="1" id="KW-0132">Cell division</keyword>
<dbReference type="GO" id="GO:0032153">
    <property type="term" value="C:cell division site"/>
    <property type="evidence" value="ECO:0007669"/>
    <property type="project" value="TreeGrafter"/>
</dbReference>
<dbReference type="Proteomes" id="UP000033946">
    <property type="component" value="Unassembled WGS sequence"/>
</dbReference>
<gene>
    <name evidence="1" type="ORF">UX69_C0004G0013</name>
</gene>
<dbReference type="InterPro" id="IPR050696">
    <property type="entry name" value="FtsA/MreB"/>
</dbReference>
<dbReference type="PATRIC" id="fig|1619111.3.peg.79"/>
<dbReference type="EMBL" id="LCNE01000004">
    <property type="protein sequence ID" value="KKU49238.1"/>
    <property type="molecule type" value="Genomic_DNA"/>
</dbReference>
<protein>
    <submittedName>
        <fullName evidence="1">Cell division protein ftsA</fullName>
    </submittedName>
</protein>
<accession>A0A0G1T4Y2</accession>
<sequence length="146" mass="15707">MGGLKEDIDVSEFDLDINQVPRKLLYEIMDSRVDEIFNLVALEIKKANLVGKLPAGIVLTGGAGLTSGIERVAKSVLKMPVRVGYPKGVTGLIDEIEGPAFSAVVGSIIYGSKLVRSGPMLSFESQRGNIRSVFSKLIDKAKSFLP</sequence>
<evidence type="ECO:0000313" key="2">
    <source>
        <dbReference type="Proteomes" id="UP000033946"/>
    </source>
</evidence>
<dbReference type="AlphaFoldDB" id="A0A0G1T4Y2"/>
<name>A0A0G1T4Y2_UNCKA</name>
<evidence type="ECO:0000313" key="1">
    <source>
        <dbReference type="EMBL" id="KKU49238.1"/>
    </source>
</evidence>
<organism evidence="1 2">
    <name type="scientific">candidate division WWE3 bacterium GW2011_GWA2_46_9</name>
    <dbReference type="NCBI Taxonomy" id="1619111"/>
    <lineage>
        <taxon>Bacteria</taxon>
        <taxon>Katanobacteria</taxon>
    </lineage>
</organism>
<dbReference type="Gene3D" id="3.30.420.40">
    <property type="match status" value="1"/>
</dbReference>
<proteinExistence type="predicted"/>
<reference evidence="1 2" key="1">
    <citation type="journal article" date="2015" name="Nature">
        <title>rRNA introns, odd ribosomes, and small enigmatic genomes across a large radiation of phyla.</title>
        <authorList>
            <person name="Brown C.T."/>
            <person name="Hug L.A."/>
            <person name="Thomas B.C."/>
            <person name="Sharon I."/>
            <person name="Castelle C.J."/>
            <person name="Singh A."/>
            <person name="Wilkins M.J."/>
            <person name="Williams K.H."/>
            <person name="Banfield J.F."/>
        </authorList>
    </citation>
    <scope>NUCLEOTIDE SEQUENCE [LARGE SCALE GENOMIC DNA]</scope>
</reference>
<dbReference type="GO" id="GO:0051301">
    <property type="term" value="P:cell division"/>
    <property type="evidence" value="ECO:0007669"/>
    <property type="project" value="UniProtKB-KW"/>
</dbReference>
<dbReference type="GO" id="GO:0009898">
    <property type="term" value="C:cytoplasmic side of plasma membrane"/>
    <property type="evidence" value="ECO:0007669"/>
    <property type="project" value="TreeGrafter"/>
</dbReference>
<dbReference type="InterPro" id="IPR043129">
    <property type="entry name" value="ATPase_NBD"/>
</dbReference>
<dbReference type="SUPFAM" id="SSF53067">
    <property type="entry name" value="Actin-like ATPase domain"/>
    <property type="match status" value="1"/>
</dbReference>
<dbReference type="PANTHER" id="PTHR32432">
    <property type="entry name" value="CELL DIVISION PROTEIN FTSA-RELATED"/>
    <property type="match status" value="1"/>
</dbReference>
<dbReference type="PANTHER" id="PTHR32432:SF4">
    <property type="entry name" value="CELL DIVISION PROTEIN FTSA"/>
    <property type="match status" value="1"/>
</dbReference>
<keyword evidence="1" id="KW-0131">Cell cycle</keyword>
<comment type="caution">
    <text evidence="1">The sequence shown here is derived from an EMBL/GenBank/DDBJ whole genome shotgun (WGS) entry which is preliminary data.</text>
</comment>